<comment type="pathway">
    <text evidence="1 7">Cell wall biogenesis; peptidoglycan biosynthesis.</text>
</comment>
<accession>A0ABX3X6U5</accession>
<feature type="region of interest" description="Disordered" evidence="8">
    <location>
        <begin position="383"/>
        <end position="409"/>
    </location>
</feature>
<evidence type="ECO:0000313" key="10">
    <source>
        <dbReference type="EMBL" id="OSJ30923.1"/>
    </source>
</evidence>
<dbReference type="SUPFAM" id="SSF141523">
    <property type="entry name" value="L,D-transpeptidase catalytic domain-like"/>
    <property type="match status" value="1"/>
</dbReference>
<dbReference type="EMBL" id="NAFK01000151">
    <property type="protein sequence ID" value="OSJ30923.1"/>
    <property type="molecule type" value="Genomic_DNA"/>
</dbReference>
<dbReference type="PANTHER" id="PTHR36699">
    <property type="entry name" value="LD-TRANSPEPTIDASE"/>
    <property type="match status" value="1"/>
</dbReference>
<dbReference type="PANTHER" id="PTHR36699:SF1">
    <property type="entry name" value="L,D-TRANSPEPTIDASE YAFK-RELATED"/>
    <property type="match status" value="1"/>
</dbReference>
<feature type="active site" description="Nucleophile" evidence="7">
    <location>
        <position position="204"/>
    </location>
</feature>
<evidence type="ECO:0000256" key="4">
    <source>
        <dbReference type="ARBA" id="ARBA00022960"/>
    </source>
</evidence>
<feature type="active site" description="Proton donor/acceptor" evidence="7">
    <location>
        <position position="196"/>
    </location>
</feature>
<organism evidence="10 11">
    <name type="scientific">Bradyrhizobium canariense</name>
    <dbReference type="NCBI Taxonomy" id="255045"/>
    <lineage>
        <taxon>Bacteria</taxon>
        <taxon>Pseudomonadati</taxon>
        <taxon>Pseudomonadota</taxon>
        <taxon>Alphaproteobacteria</taxon>
        <taxon>Hyphomicrobiales</taxon>
        <taxon>Nitrobacteraceae</taxon>
        <taxon>Bradyrhizobium</taxon>
    </lineage>
</organism>
<evidence type="ECO:0000256" key="3">
    <source>
        <dbReference type="ARBA" id="ARBA00022679"/>
    </source>
</evidence>
<evidence type="ECO:0000256" key="2">
    <source>
        <dbReference type="ARBA" id="ARBA00005992"/>
    </source>
</evidence>
<protein>
    <recommendedName>
        <fullName evidence="9">L,D-TPase catalytic domain-containing protein</fullName>
    </recommendedName>
</protein>
<dbReference type="Pfam" id="PF03734">
    <property type="entry name" value="YkuD"/>
    <property type="match status" value="1"/>
</dbReference>
<comment type="caution">
    <text evidence="10">The sequence shown here is derived from an EMBL/GenBank/DDBJ whole genome shotgun (WGS) entry which is preliminary data.</text>
</comment>
<dbReference type="Proteomes" id="UP000193884">
    <property type="component" value="Unassembled WGS sequence"/>
</dbReference>
<keyword evidence="6 7" id="KW-0961">Cell wall biogenesis/degradation</keyword>
<proteinExistence type="inferred from homology"/>
<keyword evidence="3" id="KW-0808">Transferase</keyword>
<name>A0ABX3X6U5_9BRAD</name>
<keyword evidence="5 7" id="KW-0573">Peptidoglycan synthesis</keyword>
<keyword evidence="4 7" id="KW-0133">Cell shape</keyword>
<dbReference type="PROSITE" id="PS52029">
    <property type="entry name" value="LD_TPASE"/>
    <property type="match status" value="1"/>
</dbReference>
<evidence type="ECO:0000256" key="8">
    <source>
        <dbReference type="SAM" id="MobiDB-lite"/>
    </source>
</evidence>
<comment type="similarity">
    <text evidence="2">Belongs to the YkuD family.</text>
</comment>
<sequence length="557" mass="59136">MASGHKRWSVIAKKPVATGPGLRSDHASRLGFARDALDGVGSILISRSLARAFLVSVALAASFVLAGCDTDQASLATNAKANQPVPPKLLAAMVEKNMDLQSPILVRLFKQEAELEVWKQTRNGQFALLKTYPICRWSGDLGPKVREGDRQAPEGFYSINPGQMNPQSAYYLSFNTGYPNAFDKALGRSGSQLMVHGDCSSRGCYAMTDEQIAEIYSLGRESFFGGQKAFQLQAYPFKMTPVNMAKHRNNPNMPFWKMIKEGYDHFEVTRQEPKVDFCEKKYVFDAAKPPDAKRDPVFDASAKCPAYVIPEEIASAVREKDARDQAEYNKLVSRGTPVARMNTGIDGGMNKIFAAKIPEGSTGLSEGAEGTTLQMLAMAKAPGTIPGHVNPPKPNLDAAAPSPQEEPVVAVSAPAASARVATAAPPEKSGFFSNLGRKIGVGNADATATTPPPQATASVAPAATSTTPPTAASRLKAAVTRFVPGRDTSKDAAKDAPKPAVATAKPAEPAKPDTRLAATRPTLKPSVSDGAGEATQIMGAAPVVQSNSFDSRFGAVK</sequence>
<evidence type="ECO:0000259" key="9">
    <source>
        <dbReference type="PROSITE" id="PS52029"/>
    </source>
</evidence>
<feature type="compositionally biased region" description="Low complexity" evidence="8">
    <location>
        <begin position="455"/>
        <end position="473"/>
    </location>
</feature>
<dbReference type="InterPro" id="IPR038063">
    <property type="entry name" value="Transpep_catalytic_dom"/>
</dbReference>
<evidence type="ECO:0000256" key="1">
    <source>
        <dbReference type="ARBA" id="ARBA00004752"/>
    </source>
</evidence>
<gene>
    <name evidence="10" type="ORF">BST63_11215</name>
</gene>
<dbReference type="CDD" id="cd16913">
    <property type="entry name" value="YkuD_like"/>
    <property type="match status" value="1"/>
</dbReference>
<feature type="compositionally biased region" description="Low complexity" evidence="8">
    <location>
        <begin position="498"/>
        <end position="507"/>
    </location>
</feature>
<feature type="compositionally biased region" description="Basic and acidic residues" evidence="8">
    <location>
        <begin position="487"/>
        <end position="497"/>
    </location>
</feature>
<evidence type="ECO:0000313" key="11">
    <source>
        <dbReference type="Proteomes" id="UP000193884"/>
    </source>
</evidence>
<keyword evidence="11" id="KW-1185">Reference proteome</keyword>
<feature type="domain" description="L,D-TPase catalytic" evidence="9">
    <location>
        <begin position="104"/>
        <end position="235"/>
    </location>
</feature>
<evidence type="ECO:0000256" key="6">
    <source>
        <dbReference type="ARBA" id="ARBA00023316"/>
    </source>
</evidence>
<dbReference type="InterPro" id="IPR005490">
    <property type="entry name" value="LD_TPept_cat_dom"/>
</dbReference>
<evidence type="ECO:0000256" key="5">
    <source>
        <dbReference type="ARBA" id="ARBA00022984"/>
    </source>
</evidence>
<feature type="region of interest" description="Disordered" evidence="8">
    <location>
        <begin position="443"/>
        <end position="534"/>
    </location>
</feature>
<evidence type="ECO:0000256" key="7">
    <source>
        <dbReference type="PROSITE-ProRule" id="PRU01373"/>
    </source>
</evidence>
<reference evidence="10 11" key="1">
    <citation type="submission" date="2017-03" db="EMBL/GenBank/DDBJ databases">
        <title>Whole genome sequences of fourteen strains of Bradyrhizobium canariense and one strain of Bradyrhizobium japonicum isolated from Lupinus (Papilionoideae: Genisteae) species in Algeria.</title>
        <authorList>
            <person name="Crovadore J."/>
            <person name="Chekireb D."/>
            <person name="Brachmann A."/>
            <person name="Chablais R."/>
            <person name="Cochard B."/>
            <person name="Lefort F."/>
        </authorList>
    </citation>
    <scope>NUCLEOTIDE SEQUENCE [LARGE SCALE GENOMIC DNA]</scope>
    <source>
        <strain evidence="10 11">UBMAN05</strain>
    </source>
</reference>